<dbReference type="Pfam" id="PF03171">
    <property type="entry name" value="2OG-FeII_Oxy"/>
    <property type="match status" value="1"/>
</dbReference>
<name>A0A5C3PKF9_9APHY</name>
<reference evidence="3 4" key="1">
    <citation type="journal article" date="2019" name="Nat. Ecol. Evol.">
        <title>Megaphylogeny resolves global patterns of mushroom evolution.</title>
        <authorList>
            <person name="Varga T."/>
            <person name="Krizsan K."/>
            <person name="Foldi C."/>
            <person name="Dima B."/>
            <person name="Sanchez-Garcia M."/>
            <person name="Sanchez-Ramirez S."/>
            <person name="Szollosi G.J."/>
            <person name="Szarkandi J.G."/>
            <person name="Papp V."/>
            <person name="Albert L."/>
            <person name="Andreopoulos W."/>
            <person name="Angelini C."/>
            <person name="Antonin V."/>
            <person name="Barry K.W."/>
            <person name="Bougher N.L."/>
            <person name="Buchanan P."/>
            <person name="Buyck B."/>
            <person name="Bense V."/>
            <person name="Catcheside P."/>
            <person name="Chovatia M."/>
            <person name="Cooper J."/>
            <person name="Damon W."/>
            <person name="Desjardin D."/>
            <person name="Finy P."/>
            <person name="Geml J."/>
            <person name="Haridas S."/>
            <person name="Hughes K."/>
            <person name="Justo A."/>
            <person name="Karasinski D."/>
            <person name="Kautmanova I."/>
            <person name="Kiss B."/>
            <person name="Kocsube S."/>
            <person name="Kotiranta H."/>
            <person name="LaButti K.M."/>
            <person name="Lechner B.E."/>
            <person name="Liimatainen K."/>
            <person name="Lipzen A."/>
            <person name="Lukacs Z."/>
            <person name="Mihaltcheva S."/>
            <person name="Morgado L.N."/>
            <person name="Niskanen T."/>
            <person name="Noordeloos M.E."/>
            <person name="Ohm R.A."/>
            <person name="Ortiz-Santana B."/>
            <person name="Ovrebo C."/>
            <person name="Racz N."/>
            <person name="Riley R."/>
            <person name="Savchenko A."/>
            <person name="Shiryaev A."/>
            <person name="Soop K."/>
            <person name="Spirin V."/>
            <person name="Szebenyi C."/>
            <person name="Tomsovsky M."/>
            <person name="Tulloss R.E."/>
            <person name="Uehling J."/>
            <person name="Grigoriev I.V."/>
            <person name="Vagvolgyi C."/>
            <person name="Papp T."/>
            <person name="Martin F.M."/>
            <person name="Miettinen O."/>
            <person name="Hibbett D.S."/>
            <person name="Nagy L.G."/>
        </authorList>
    </citation>
    <scope>NUCLEOTIDE SEQUENCE [LARGE SCALE GENOMIC DNA]</scope>
    <source>
        <strain evidence="3 4">HHB13444</strain>
    </source>
</reference>
<dbReference type="Pfam" id="PF14226">
    <property type="entry name" value="DIOX_N"/>
    <property type="match status" value="1"/>
</dbReference>
<dbReference type="Gene3D" id="2.60.120.330">
    <property type="entry name" value="B-lactam Antibiotic, Isopenicillin N Synthase, Chain"/>
    <property type="match status" value="1"/>
</dbReference>
<feature type="domain" description="Isopenicillin N synthase-like Fe(2+) 2OG dioxygenase" evidence="1">
    <location>
        <begin position="195"/>
        <end position="282"/>
    </location>
</feature>
<dbReference type="InterPro" id="IPR044861">
    <property type="entry name" value="IPNS-like_FE2OG_OXY"/>
</dbReference>
<keyword evidence="4" id="KW-1185">Reference proteome</keyword>
<evidence type="ECO:0000259" key="2">
    <source>
        <dbReference type="Pfam" id="PF14226"/>
    </source>
</evidence>
<dbReference type="PRINTS" id="PR00682">
    <property type="entry name" value="IPNSYNTHASE"/>
</dbReference>
<dbReference type="Proteomes" id="UP000308197">
    <property type="component" value="Unassembled WGS sequence"/>
</dbReference>
<evidence type="ECO:0000259" key="1">
    <source>
        <dbReference type="Pfam" id="PF03171"/>
    </source>
</evidence>
<sequence length="368" mass="41830">MTGPPLPHYVPASATKDNLNWAELPVIDLSKAGTAQGREELMPLVRDAMHTYGFMYVVNHGLSPAQNQRIFDIADVPSTQIPGDEKKQYESKTWETGLYRGYKPRKFLYVDNGVQDSFEHYNIHHTVNNEQDHPIALRPFLPEIRAFNEYNHFHILHPILQLLALGLELPEDTFTDLHPFDNAKSASCTWTRFTKYYPYECEEDAKGANDVWFKGHTDITTVSILWSQPVSGLQLKDLEGNWRWVKHMDNALVVNMGESMEMLSGGYYKAAIHRVVQPPGDQRGCTRLGVFYFVLAENDVKLVPLVDSPVLQRTGIVRKCADEDAPTEKEWLNARTKAFGKTLPTLPKQANGDVVEEIVKGVFTTHYN</sequence>
<gene>
    <name evidence="3" type="ORF">K466DRAFT_545309</name>
</gene>
<proteinExistence type="predicted"/>
<accession>A0A5C3PKF9</accession>
<dbReference type="EMBL" id="ML211077">
    <property type="protein sequence ID" value="TFK89399.1"/>
    <property type="molecule type" value="Genomic_DNA"/>
</dbReference>
<dbReference type="InterPro" id="IPR027443">
    <property type="entry name" value="IPNS-like_sf"/>
</dbReference>
<protein>
    <submittedName>
        <fullName evidence="3">Clavaminate synthase-like protein</fullName>
    </submittedName>
</protein>
<dbReference type="InParanoid" id="A0A5C3PKF9"/>
<organism evidence="3 4">
    <name type="scientific">Polyporus arcularius HHB13444</name>
    <dbReference type="NCBI Taxonomy" id="1314778"/>
    <lineage>
        <taxon>Eukaryota</taxon>
        <taxon>Fungi</taxon>
        <taxon>Dikarya</taxon>
        <taxon>Basidiomycota</taxon>
        <taxon>Agaricomycotina</taxon>
        <taxon>Agaricomycetes</taxon>
        <taxon>Polyporales</taxon>
        <taxon>Polyporaceae</taxon>
        <taxon>Polyporus</taxon>
    </lineage>
</organism>
<dbReference type="InterPro" id="IPR026992">
    <property type="entry name" value="DIOX_N"/>
</dbReference>
<evidence type="ECO:0000313" key="4">
    <source>
        <dbReference type="Proteomes" id="UP000308197"/>
    </source>
</evidence>
<dbReference type="SUPFAM" id="SSF51197">
    <property type="entry name" value="Clavaminate synthase-like"/>
    <property type="match status" value="1"/>
</dbReference>
<dbReference type="AlphaFoldDB" id="A0A5C3PKF9"/>
<dbReference type="InterPro" id="IPR050231">
    <property type="entry name" value="Iron_ascorbate_oxido_reductase"/>
</dbReference>
<dbReference type="STRING" id="1314778.A0A5C3PKF9"/>
<feature type="domain" description="Non-haem dioxygenase N-terminal" evidence="2">
    <location>
        <begin position="24"/>
        <end position="131"/>
    </location>
</feature>
<dbReference type="PANTHER" id="PTHR47990">
    <property type="entry name" value="2-OXOGLUTARATE (2OG) AND FE(II)-DEPENDENT OXYGENASE SUPERFAMILY PROTEIN-RELATED"/>
    <property type="match status" value="1"/>
</dbReference>
<evidence type="ECO:0000313" key="3">
    <source>
        <dbReference type="EMBL" id="TFK89399.1"/>
    </source>
</evidence>